<evidence type="ECO:0000256" key="9">
    <source>
        <dbReference type="PROSITE-ProRule" id="PRU01049"/>
    </source>
</evidence>
<organism evidence="12 13">
    <name type="scientific">SAR86 cluster bacterium</name>
    <dbReference type="NCBI Taxonomy" id="2030880"/>
    <lineage>
        <taxon>Bacteria</taxon>
        <taxon>Pseudomonadati</taxon>
        <taxon>Pseudomonadota</taxon>
        <taxon>Gammaproteobacteria</taxon>
        <taxon>SAR86 cluster</taxon>
    </lineage>
</organism>
<dbReference type="Pfam" id="PF01926">
    <property type="entry name" value="MMR_HSR1"/>
    <property type="match status" value="2"/>
</dbReference>
<dbReference type="InterPro" id="IPR006073">
    <property type="entry name" value="GTP-bd"/>
</dbReference>
<feature type="binding site" evidence="8">
    <location>
        <begin position="294"/>
        <end position="297"/>
    </location>
    <ligand>
        <name>GTP</name>
        <dbReference type="ChEBI" id="CHEBI:37565"/>
        <label>2</label>
    </ligand>
</feature>
<dbReference type="NCBIfam" id="TIGR00231">
    <property type="entry name" value="small_GTP"/>
    <property type="match status" value="2"/>
</dbReference>
<evidence type="ECO:0000256" key="10">
    <source>
        <dbReference type="RuleBase" id="RU004481"/>
    </source>
</evidence>
<dbReference type="NCBIfam" id="TIGR03594">
    <property type="entry name" value="GTPase_EngA"/>
    <property type="match status" value="1"/>
</dbReference>
<dbReference type="AlphaFoldDB" id="A0A520LSQ0"/>
<dbReference type="InterPro" id="IPR031166">
    <property type="entry name" value="G_ENGA"/>
</dbReference>
<dbReference type="PROSITE" id="PS51712">
    <property type="entry name" value="G_ENGA"/>
    <property type="match status" value="1"/>
</dbReference>
<reference evidence="12 13" key="1">
    <citation type="submission" date="2019-02" db="EMBL/GenBank/DDBJ databases">
        <title>Prokaryotic population dynamics and viral predation in marine succession experiment using metagenomics: the confinement effect.</title>
        <authorList>
            <person name="Haro-Moreno J.M."/>
            <person name="Rodriguez-Valera F."/>
            <person name="Lopez-Perez M."/>
        </authorList>
    </citation>
    <scope>NUCLEOTIDE SEQUENCE [LARGE SCALE GENOMIC DNA]</scope>
    <source>
        <strain evidence="12">MED-G168</strain>
    </source>
</reference>
<dbReference type="GO" id="GO:0005525">
    <property type="term" value="F:GTP binding"/>
    <property type="evidence" value="ECO:0007669"/>
    <property type="project" value="UniProtKB-UniRule"/>
</dbReference>
<comment type="similarity">
    <text evidence="1 8 9 10">Belongs to the TRAFAC class TrmE-Era-EngA-EngB-Septin-like GTPase superfamily. EngA (Der) GTPase family.</text>
</comment>
<dbReference type="InterPro" id="IPR027417">
    <property type="entry name" value="P-loop_NTPase"/>
</dbReference>
<protein>
    <recommendedName>
        <fullName evidence="2 8">GTPase Der</fullName>
    </recommendedName>
    <alternativeName>
        <fullName evidence="7 8">GTP-binding protein EngA</fullName>
    </alternativeName>
</protein>
<feature type="binding site" evidence="8">
    <location>
        <begin position="56"/>
        <end position="60"/>
    </location>
    <ligand>
        <name>GTP</name>
        <dbReference type="ChEBI" id="CHEBI:37565"/>
        <label>1</label>
    </ligand>
</feature>
<dbReference type="CDD" id="cd01894">
    <property type="entry name" value="EngA1"/>
    <property type="match status" value="1"/>
</dbReference>
<evidence type="ECO:0000259" key="11">
    <source>
        <dbReference type="PROSITE" id="PS51712"/>
    </source>
</evidence>
<evidence type="ECO:0000256" key="6">
    <source>
        <dbReference type="ARBA" id="ARBA00023134"/>
    </source>
</evidence>
<feature type="binding site" evidence="8">
    <location>
        <begin position="118"/>
        <end position="121"/>
    </location>
    <ligand>
        <name>GTP</name>
        <dbReference type="ChEBI" id="CHEBI:37565"/>
        <label>1</label>
    </ligand>
</feature>
<dbReference type="GO" id="GO:0042254">
    <property type="term" value="P:ribosome biogenesis"/>
    <property type="evidence" value="ECO:0007669"/>
    <property type="project" value="UniProtKB-KW"/>
</dbReference>
<dbReference type="InterPro" id="IPR016484">
    <property type="entry name" value="GTPase_Der"/>
</dbReference>
<gene>
    <name evidence="8 12" type="primary">der</name>
    <name evidence="12" type="ORF">EVB01_01935</name>
</gene>
<keyword evidence="3 8" id="KW-0690">Ribosome biogenesis</keyword>
<evidence type="ECO:0000256" key="7">
    <source>
        <dbReference type="ARBA" id="ARBA00032345"/>
    </source>
</evidence>
<dbReference type="PANTHER" id="PTHR43834">
    <property type="entry name" value="GTPASE DER"/>
    <property type="match status" value="1"/>
</dbReference>
<dbReference type="InterPro" id="IPR005225">
    <property type="entry name" value="Small_GTP-bd"/>
</dbReference>
<sequence length="464" mass="52331">MLNSIAILGRPNVGKSSLFNKLTKTRNAIVSDFSGLTKDRNFGYASIKDQQYLVVDTGGVGSEITEFSAAITEQALIAAEDSNLILFLIDASEELTADDIDLFQSIRKMNKSFFVVLNKIDIKKRSNAKEDLLKLGCGDILEISAEHSKGIKELQTYISKQFIESNAGHSEDPQGTKIAVIGRPNAGKSTFINQFTKQDRLIVSDVPGTTIDSIHVPFVFDDEDFIFIDTAGIRKKYKQSHAVEYFSYVRAMHAVDESDIVLMLIDASDRIVDQDLRILNLIRGYGKPVVVALNKIDELSEDHLYDLKETKKFQNSVLNNLILVEISALQKRGFKKLFNTLAKVNKLAKTKFSTGKLNKLLLKFTNSTNTPSISGRQVKMRYVHFGGIHPTKFIIHSNFSSKIPSNYKRYLINSFREELNLNGVELNIIFKKGDNPYEGKKNELSVRQIKKKKRLIKHVKKSKK</sequence>
<dbReference type="InterPro" id="IPR015946">
    <property type="entry name" value="KH_dom-like_a/b"/>
</dbReference>
<keyword evidence="6 8" id="KW-0342">GTP-binding</keyword>
<dbReference type="CDD" id="cd01895">
    <property type="entry name" value="EngA2"/>
    <property type="match status" value="1"/>
</dbReference>
<feature type="domain" description="EngA-type G" evidence="11">
    <location>
        <begin position="176"/>
        <end position="349"/>
    </location>
</feature>
<evidence type="ECO:0000256" key="4">
    <source>
        <dbReference type="ARBA" id="ARBA00022737"/>
    </source>
</evidence>
<dbReference type="InterPro" id="IPR032859">
    <property type="entry name" value="KH_dom-like"/>
</dbReference>
<evidence type="ECO:0000256" key="8">
    <source>
        <dbReference type="HAMAP-Rule" id="MF_00195"/>
    </source>
</evidence>
<evidence type="ECO:0000256" key="1">
    <source>
        <dbReference type="ARBA" id="ARBA00008279"/>
    </source>
</evidence>
<dbReference type="SUPFAM" id="SSF52540">
    <property type="entry name" value="P-loop containing nucleoside triphosphate hydrolases"/>
    <property type="match status" value="2"/>
</dbReference>
<evidence type="ECO:0000256" key="2">
    <source>
        <dbReference type="ARBA" id="ARBA00020953"/>
    </source>
</evidence>
<evidence type="ECO:0000256" key="5">
    <source>
        <dbReference type="ARBA" id="ARBA00022741"/>
    </source>
</evidence>
<keyword evidence="5 8" id="KW-0547">Nucleotide-binding</keyword>
<dbReference type="Pfam" id="PF14714">
    <property type="entry name" value="KH_dom-like"/>
    <property type="match status" value="1"/>
</dbReference>
<dbReference type="GO" id="GO:0043022">
    <property type="term" value="F:ribosome binding"/>
    <property type="evidence" value="ECO:0007669"/>
    <property type="project" value="TreeGrafter"/>
</dbReference>
<comment type="subunit">
    <text evidence="8">Associates with the 50S ribosomal subunit.</text>
</comment>
<accession>A0A520LSQ0</accession>
<dbReference type="Proteomes" id="UP000319023">
    <property type="component" value="Unassembled WGS sequence"/>
</dbReference>
<keyword evidence="4 10" id="KW-0677">Repeat</keyword>
<feature type="binding site" evidence="8">
    <location>
        <begin position="9"/>
        <end position="16"/>
    </location>
    <ligand>
        <name>GTP</name>
        <dbReference type="ChEBI" id="CHEBI:37565"/>
        <label>1</label>
    </ligand>
</feature>
<dbReference type="PRINTS" id="PR00326">
    <property type="entry name" value="GTP1OBG"/>
</dbReference>
<dbReference type="Gene3D" id="3.40.50.300">
    <property type="entry name" value="P-loop containing nucleotide triphosphate hydrolases"/>
    <property type="match status" value="2"/>
</dbReference>
<dbReference type="PANTHER" id="PTHR43834:SF6">
    <property type="entry name" value="GTPASE DER"/>
    <property type="match status" value="1"/>
</dbReference>
<dbReference type="EMBL" id="SHBN01000029">
    <property type="protein sequence ID" value="RZO11799.1"/>
    <property type="molecule type" value="Genomic_DNA"/>
</dbReference>
<comment type="caution">
    <text evidence="12">The sequence shown here is derived from an EMBL/GenBank/DDBJ whole genome shotgun (WGS) entry which is preliminary data.</text>
</comment>
<name>A0A520LSQ0_9GAMM</name>
<dbReference type="PIRSF" id="PIRSF006485">
    <property type="entry name" value="GTP-binding_EngA"/>
    <property type="match status" value="1"/>
</dbReference>
<evidence type="ECO:0000313" key="13">
    <source>
        <dbReference type="Proteomes" id="UP000319023"/>
    </source>
</evidence>
<feature type="binding site" evidence="8">
    <location>
        <begin position="229"/>
        <end position="233"/>
    </location>
    <ligand>
        <name>GTP</name>
        <dbReference type="ChEBI" id="CHEBI:37565"/>
        <label>2</label>
    </ligand>
</feature>
<proteinExistence type="inferred from homology"/>
<evidence type="ECO:0000256" key="3">
    <source>
        <dbReference type="ARBA" id="ARBA00022517"/>
    </source>
</evidence>
<dbReference type="HAMAP" id="MF_00195">
    <property type="entry name" value="GTPase_Der"/>
    <property type="match status" value="1"/>
</dbReference>
<feature type="binding site" evidence="8">
    <location>
        <begin position="182"/>
        <end position="189"/>
    </location>
    <ligand>
        <name>GTP</name>
        <dbReference type="ChEBI" id="CHEBI:37565"/>
        <label>2</label>
    </ligand>
</feature>
<comment type="function">
    <text evidence="8 10">GTPase that plays an essential role in the late steps of ribosome biogenesis.</text>
</comment>
<dbReference type="Gene3D" id="3.30.300.20">
    <property type="match status" value="1"/>
</dbReference>
<evidence type="ECO:0000313" key="12">
    <source>
        <dbReference type="EMBL" id="RZO11799.1"/>
    </source>
</evidence>